<keyword evidence="5" id="KW-1185">Reference proteome</keyword>
<evidence type="ECO:0000259" key="3">
    <source>
        <dbReference type="Pfam" id="PF17746"/>
    </source>
</evidence>
<dbReference type="CDD" id="cd22359">
    <property type="entry name" value="SfsA-like_bacterial"/>
    <property type="match status" value="1"/>
</dbReference>
<dbReference type="InterPro" id="IPR005224">
    <property type="entry name" value="SfsA"/>
</dbReference>
<dbReference type="HAMAP" id="MF_00095">
    <property type="entry name" value="SfsA"/>
    <property type="match status" value="1"/>
</dbReference>
<dbReference type="OrthoDB" id="9802365at2"/>
<feature type="domain" description="Sugar fermentation stimulation protein C-terminal" evidence="2">
    <location>
        <begin position="84"/>
        <end position="214"/>
    </location>
</feature>
<name>A0A0J8DAF2_CLOCY</name>
<organism evidence="4 5">
    <name type="scientific">Clostridium cylindrosporum DSM 605</name>
    <dbReference type="NCBI Taxonomy" id="1121307"/>
    <lineage>
        <taxon>Bacteria</taxon>
        <taxon>Bacillati</taxon>
        <taxon>Bacillota</taxon>
        <taxon>Clostridia</taxon>
        <taxon>Eubacteriales</taxon>
        <taxon>Clostridiaceae</taxon>
        <taxon>Clostridium</taxon>
    </lineage>
</organism>
<dbReference type="PANTHER" id="PTHR30545:SF2">
    <property type="entry name" value="SUGAR FERMENTATION STIMULATION PROTEIN A"/>
    <property type="match status" value="1"/>
</dbReference>
<dbReference type="Proteomes" id="UP000036756">
    <property type="component" value="Unassembled WGS sequence"/>
</dbReference>
<sequence>MAVEIGGEKINAIFLRRLNRFEAEVLVDDKIEIAHVANTGRMAEMLHTGVEVILQASNNPKRKTKYSLMFVNKKDKLICIKSALANNVFEDAFNNNKINWVSGTIKREVTYKNSRFDFLVEGEEKCFIEVKCGTYEEDGILKFPDAPTSRGRKHIGELINAKENGYKGAIVIIGFMDYITEFTPNYKIDERFGVMLKEALDIGIGVHVYRCSIKVDSIELSDEISYYF</sequence>
<evidence type="ECO:0000259" key="2">
    <source>
        <dbReference type="Pfam" id="PF03749"/>
    </source>
</evidence>
<comment type="similarity">
    <text evidence="1">Belongs to the SfsA family.</text>
</comment>
<dbReference type="InterPro" id="IPR041465">
    <property type="entry name" value="SfsA_N"/>
</dbReference>
<accession>A0A0J8DAF2</accession>
<dbReference type="Gene3D" id="2.40.50.580">
    <property type="match status" value="1"/>
</dbReference>
<dbReference type="RefSeq" id="WP_048570750.1">
    <property type="nucleotide sequence ID" value="NZ_LFVU01000027.1"/>
</dbReference>
<dbReference type="STRING" id="1121307.CLCY_2c00640"/>
<proteinExistence type="inferred from homology"/>
<dbReference type="AlphaFoldDB" id="A0A0J8DAF2"/>
<dbReference type="PANTHER" id="PTHR30545">
    <property type="entry name" value="SUGAR FERMENTATION STIMULATION PROTEIN A"/>
    <property type="match status" value="1"/>
</dbReference>
<dbReference type="EMBL" id="LFVU01000027">
    <property type="protein sequence ID" value="KMT21304.1"/>
    <property type="molecule type" value="Genomic_DNA"/>
</dbReference>
<protein>
    <recommendedName>
        <fullName evidence="1">Sugar fermentation stimulation protein homolog</fullName>
    </recommendedName>
</protein>
<dbReference type="GO" id="GO:0003677">
    <property type="term" value="F:DNA binding"/>
    <property type="evidence" value="ECO:0007669"/>
    <property type="project" value="InterPro"/>
</dbReference>
<evidence type="ECO:0000313" key="5">
    <source>
        <dbReference type="Proteomes" id="UP000036756"/>
    </source>
</evidence>
<gene>
    <name evidence="1 4" type="primary">sfsA</name>
    <name evidence="4" type="ORF">CLCY_2c00640</name>
</gene>
<dbReference type="Pfam" id="PF03749">
    <property type="entry name" value="SfsA"/>
    <property type="match status" value="1"/>
</dbReference>
<evidence type="ECO:0000313" key="4">
    <source>
        <dbReference type="EMBL" id="KMT21304.1"/>
    </source>
</evidence>
<feature type="domain" description="SfsA N-terminal OB" evidence="3">
    <location>
        <begin position="15"/>
        <end position="80"/>
    </location>
</feature>
<dbReference type="Gene3D" id="3.40.1350.60">
    <property type="match status" value="1"/>
</dbReference>
<dbReference type="PATRIC" id="fig|1121307.3.peg.920"/>
<reference evidence="4 5" key="1">
    <citation type="submission" date="2015-06" db="EMBL/GenBank/DDBJ databases">
        <title>Draft genome sequence of the purine-degrading Clostridium cylindrosporum HC-1 (DSM 605).</title>
        <authorList>
            <person name="Poehlein A."/>
            <person name="Schiel-Bengelsdorf B."/>
            <person name="Bengelsdorf F."/>
            <person name="Daniel R."/>
            <person name="Duerre P."/>
        </authorList>
    </citation>
    <scope>NUCLEOTIDE SEQUENCE [LARGE SCALE GENOMIC DNA]</scope>
    <source>
        <strain evidence="4 5">DSM 605</strain>
    </source>
</reference>
<dbReference type="NCBIfam" id="TIGR00230">
    <property type="entry name" value="sfsA"/>
    <property type="match status" value="1"/>
</dbReference>
<comment type="caution">
    <text evidence="4">The sequence shown here is derived from an EMBL/GenBank/DDBJ whole genome shotgun (WGS) entry which is preliminary data.</text>
</comment>
<dbReference type="InterPro" id="IPR040452">
    <property type="entry name" value="SfsA_C"/>
</dbReference>
<evidence type="ECO:0000256" key="1">
    <source>
        <dbReference type="HAMAP-Rule" id="MF_00095"/>
    </source>
</evidence>
<dbReference type="Pfam" id="PF17746">
    <property type="entry name" value="SfsA_N"/>
    <property type="match status" value="1"/>
</dbReference>